<feature type="domain" description="Histidine kinase" evidence="6">
    <location>
        <begin position="355"/>
        <end position="568"/>
    </location>
</feature>
<accession>A0A547Q8P9</accession>
<dbReference type="Pfam" id="PF00072">
    <property type="entry name" value="Response_reg"/>
    <property type="match status" value="1"/>
</dbReference>
<evidence type="ECO:0000256" key="3">
    <source>
        <dbReference type="ARBA" id="ARBA00022553"/>
    </source>
</evidence>
<evidence type="ECO:0000256" key="1">
    <source>
        <dbReference type="ARBA" id="ARBA00000085"/>
    </source>
</evidence>
<gene>
    <name evidence="8" type="ORF">FEV53_03005</name>
</gene>
<dbReference type="SUPFAM" id="SSF55874">
    <property type="entry name" value="ATPase domain of HSP90 chaperone/DNA topoisomerase II/histidine kinase"/>
    <property type="match status" value="1"/>
</dbReference>
<evidence type="ECO:0000313" key="9">
    <source>
        <dbReference type="Proteomes" id="UP000318590"/>
    </source>
</evidence>
<dbReference type="PANTHER" id="PTHR43065:SF42">
    <property type="entry name" value="TWO-COMPONENT SENSOR PPRA"/>
    <property type="match status" value="1"/>
</dbReference>
<dbReference type="PANTHER" id="PTHR43065">
    <property type="entry name" value="SENSOR HISTIDINE KINASE"/>
    <property type="match status" value="1"/>
</dbReference>
<dbReference type="EMBL" id="VFSV01000004">
    <property type="protein sequence ID" value="TRD22767.1"/>
    <property type="molecule type" value="Genomic_DNA"/>
</dbReference>
<evidence type="ECO:0000259" key="7">
    <source>
        <dbReference type="PROSITE" id="PS50110"/>
    </source>
</evidence>
<dbReference type="Pfam" id="PF00512">
    <property type="entry name" value="HisKA"/>
    <property type="match status" value="1"/>
</dbReference>
<dbReference type="InterPro" id="IPR005467">
    <property type="entry name" value="His_kinase_dom"/>
</dbReference>
<keyword evidence="3 4" id="KW-0597">Phosphoprotein</keyword>
<feature type="domain" description="Response regulatory" evidence="7">
    <location>
        <begin position="593"/>
        <end position="708"/>
    </location>
</feature>
<dbReference type="SMART" id="SM00448">
    <property type="entry name" value="REC"/>
    <property type="match status" value="1"/>
</dbReference>
<name>A0A547Q8P9_9RHOB</name>
<protein>
    <recommendedName>
        <fullName evidence="2">histidine kinase</fullName>
        <ecNumber evidence="2">2.7.13.3</ecNumber>
    </recommendedName>
</protein>
<dbReference type="CDD" id="cd00082">
    <property type="entry name" value="HisKA"/>
    <property type="match status" value="1"/>
</dbReference>
<evidence type="ECO:0000259" key="6">
    <source>
        <dbReference type="PROSITE" id="PS50109"/>
    </source>
</evidence>
<dbReference type="SMART" id="SM00387">
    <property type="entry name" value="HATPase_c"/>
    <property type="match status" value="1"/>
</dbReference>
<comment type="caution">
    <text evidence="8">The sequence shown here is derived from an EMBL/GenBank/DDBJ whole genome shotgun (WGS) entry which is preliminary data.</text>
</comment>
<dbReference type="InterPro" id="IPR001789">
    <property type="entry name" value="Sig_transdc_resp-reg_receiver"/>
</dbReference>
<dbReference type="Pfam" id="PF02518">
    <property type="entry name" value="HATPase_c"/>
    <property type="match status" value="1"/>
</dbReference>
<dbReference type="PRINTS" id="PR00344">
    <property type="entry name" value="BCTRLSENSOR"/>
</dbReference>
<evidence type="ECO:0000256" key="2">
    <source>
        <dbReference type="ARBA" id="ARBA00012438"/>
    </source>
</evidence>
<evidence type="ECO:0000256" key="4">
    <source>
        <dbReference type="PROSITE-ProRule" id="PRU00169"/>
    </source>
</evidence>
<feature type="transmembrane region" description="Helical" evidence="5">
    <location>
        <begin position="23"/>
        <end position="44"/>
    </location>
</feature>
<dbReference type="PROSITE" id="PS50110">
    <property type="entry name" value="RESPONSE_REGULATORY"/>
    <property type="match status" value="1"/>
</dbReference>
<dbReference type="PROSITE" id="PS50109">
    <property type="entry name" value="HIS_KIN"/>
    <property type="match status" value="1"/>
</dbReference>
<dbReference type="Proteomes" id="UP000318590">
    <property type="component" value="Unassembled WGS sequence"/>
</dbReference>
<dbReference type="InterPro" id="IPR003594">
    <property type="entry name" value="HATPase_dom"/>
</dbReference>
<dbReference type="InterPro" id="IPR003661">
    <property type="entry name" value="HisK_dim/P_dom"/>
</dbReference>
<dbReference type="SMART" id="SM00388">
    <property type="entry name" value="HisKA"/>
    <property type="match status" value="1"/>
</dbReference>
<dbReference type="CDD" id="cd00156">
    <property type="entry name" value="REC"/>
    <property type="match status" value="1"/>
</dbReference>
<keyword evidence="5" id="KW-0472">Membrane</keyword>
<evidence type="ECO:0000256" key="5">
    <source>
        <dbReference type="SAM" id="Phobius"/>
    </source>
</evidence>
<sequence>MRRRRDPSNTEGSRTRSLLARKIFGVVLVVTLITMTLISLWGFVEETESRREDERSRIIAFIDAIGPSFARAAWQVNNESLSVLLQSIYSQQGVVSVTFKDELVSLGAGPRDVFEGDSSRCGEIFERDFSDFIFSDQRLGSGQLRICYDGKKIAAASPSELLEQIMPFVAGVFVTALLIAFLLSKMIARPLHDLSEHLYRGEKIENFRRYPDNRYRTCDEIDQLVHELKSRTRQLEWEQKVVEISMPEMKDMFVQTDKDLNVVRNNSAFMSAIGSTGAPVRLDAVFDRRTLLTPGLHENVPGPNERLYEVRTVSFGTPSDRGFLYVIRDQTELQRKQQSAIHVEKMSALGTLASGVAHDFNNVLTGIVGHAELLIDRGGLPDDSMEMLANIVNYAQRGASLSRQMLNFAQRKNRTHRIIDARQPLSNLQEISEPLIGKAVELEVNIESDSQIDVDIGLLDSALMNLLINARDAVKDKDRPRIRLLVTDENRSGQPFVRYSVEDNGHGIPKEMMDRVREPFFTTKTYDEGSGLGVAMVTAFVEQCGGYLDIESEVDKGTRASISLPVAARSNTSKSSKQQTGPRQLAHSIFGQRVLIIEDEPILLDMTELILRRHGYITVSVGSVSALRVAGLHKERFDLVLSDVVLKHETVLDALKLFKSGGNTSPFALISGNFPVEIDSEIRAMGNFPRLDKPFHNADLLAFVENAIGDQQRTKALLPEAENI</sequence>
<keyword evidence="9" id="KW-1185">Reference proteome</keyword>
<dbReference type="EC" id="2.7.13.3" evidence="2"/>
<dbReference type="Gene3D" id="3.40.50.2300">
    <property type="match status" value="1"/>
</dbReference>
<reference evidence="8 9" key="1">
    <citation type="submission" date="2019-06" db="EMBL/GenBank/DDBJ databases">
        <title>Paenimaribius caenipelagi gen. nov., sp. nov., isolated from a tidal flat.</title>
        <authorList>
            <person name="Yoon J.-H."/>
        </authorList>
    </citation>
    <scope>NUCLEOTIDE SEQUENCE [LARGE SCALE GENOMIC DNA]</scope>
    <source>
        <strain evidence="8 9">JBTF-M29</strain>
    </source>
</reference>
<dbReference type="InterPro" id="IPR004358">
    <property type="entry name" value="Sig_transdc_His_kin-like_C"/>
</dbReference>
<dbReference type="SUPFAM" id="SSF47384">
    <property type="entry name" value="Homodimeric domain of signal transducing histidine kinase"/>
    <property type="match status" value="1"/>
</dbReference>
<dbReference type="InterPro" id="IPR011006">
    <property type="entry name" value="CheY-like_superfamily"/>
</dbReference>
<proteinExistence type="predicted"/>
<feature type="modified residue" description="4-aspartylphosphate" evidence="4">
    <location>
        <position position="643"/>
    </location>
</feature>
<organism evidence="8 9">
    <name type="scientific">Palleronia caenipelagi</name>
    <dbReference type="NCBI Taxonomy" id="2489174"/>
    <lineage>
        <taxon>Bacteria</taxon>
        <taxon>Pseudomonadati</taxon>
        <taxon>Pseudomonadota</taxon>
        <taxon>Alphaproteobacteria</taxon>
        <taxon>Rhodobacterales</taxon>
        <taxon>Roseobacteraceae</taxon>
        <taxon>Palleronia</taxon>
    </lineage>
</organism>
<keyword evidence="5" id="KW-0812">Transmembrane</keyword>
<comment type="catalytic activity">
    <reaction evidence="1">
        <text>ATP + protein L-histidine = ADP + protein N-phospho-L-histidine.</text>
        <dbReference type="EC" id="2.7.13.3"/>
    </reaction>
</comment>
<dbReference type="Gene3D" id="3.30.565.10">
    <property type="entry name" value="Histidine kinase-like ATPase, C-terminal domain"/>
    <property type="match status" value="1"/>
</dbReference>
<dbReference type="InterPro" id="IPR036890">
    <property type="entry name" value="HATPase_C_sf"/>
</dbReference>
<evidence type="ECO:0000313" key="8">
    <source>
        <dbReference type="EMBL" id="TRD22767.1"/>
    </source>
</evidence>
<dbReference type="AlphaFoldDB" id="A0A547Q8P9"/>
<dbReference type="InterPro" id="IPR036097">
    <property type="entry name" value="HisK_dim/P_sf"/>
</dbReference>
<dbReference type="GO" id="GO:0000155">
    <property type="term" value="F:phosphorelay sensor kinase activity"/>
    <property type="evidence" value="ECO:0007669"/>
    <property type="project" value="InterPro"/>
</dbReference>
<dbReference type="Gene3D" id="1.10.287.130">
    <property type="match status" value="1"/>
</dbReference>
<keyword evidence="5" id="KW-1133">Transmembrane helix</keyword>
<dbReference type="SUPFAM" id="SSF52172">
    <property type="entry name" value="CheY-like"/>
    <property type="match status" value="1"/>
</dbReference>
<dbReference type="OrthoDB" id="9796100at2"/>